<dbReference type="EMBL" id="CP045810">
    <property type="protein sequence ID" value="QHN41646.1"/>
    <property type="molecule type" value="Genomic_DNA"/>
</dbReference>
<dbReference type="AlphaFoldDB" id="A0A857KPY6"/>
<feature type="region of interest" description="Disordered" evidence="1">
    <location>
        <begin position="1"/>
        <end position="71"/>
    </location>
</feature>
<dbReference type="RefSeq" id="WP_005182361.1">
    <property type="nucleotide sequence ID" value="NZ_CP045804.1"/>
</dbReference>
<proteinExistence type="predicted"/>
<organism evidence="2">
    <name type="scientific">Gordonia amarae</name>
    <dbReference type="NCBI Taxonomy" id="36821"/>
    <lineage>
        <taxon>Bacteria</taxon>
        <taxon>Bacillati</taxon>
        <taxon>Actinomycetota</taxon>
        <taxon>Actinomycetes</taxon>
        <taxon>Mycobacteriales</taxon>
        <taxon>Gordoniaceae</taxon>
        <taxon>Gordonia</taxon>
    </lineage>
</organism>
<dbReference type="InterPro" id="IPR045522">
    <property type="entry name" value="DUF6474"/>
</dbReference>
<dbReference type="Pfam" id="PF20079">
    <property type="entry name" value="DUF6474"/>
    <property type="match status" value="1"/>
</dbReference>
<protein>
    <submittedName>
        <fullName evidence="2">Uncharacterized protein</fullName>
    </submittedName>
</protein>
<evidence type="ECO:0000256" key="1">
    <source>
        <dbReference type="SAM" id="MobiDB-lite"/>
    </source>
</evidence>
<accession>A0A857KPY6</accession>
<gene>
    <name evidence="2" type="ORF">GII30_23005</name>
</gene>
<name>A0A857KPY6_9ACTN</name>
<sequence length="230" mass="24597">MGLFSSDGKTRAQRRADAKALKRKAKLEAKAQHSEHRKAQKKSLKDEHKFHKKGLKAERKNVKHATKAQAKAANAEAKAIEAKQKADEKARKVTPANIKRYLTVARLVSPVVAPLAYRGAIAAREQLNQYKATRAGVAPELLAQYSGHGAPLAARIESARAALKQVPAKDPSADTGAFVEAIGTRLDNLAVAVDAAETMPPAQRRSAHASIDAELGAIDADVLARLGVKA</sequence>
<evidence type="ECO:0000313" key="2">
    <source>
        <dbReference type="EMBL" id="QHN41646.1"/>
    </source>
</evidence>
<feature type="compositionally biased region" description="Basic and acidic residues" evidence="1">
    <location>
        <begin position="8"/>
        <end position="34"/>
    </location>
</feature>
<reference evidence="2" key="1">
    <citation type="journal article" date="2021" name="Nat. Microbiol.">
        <title>Cocultivation of an ultrasmall environmental parasitic bacterium with lytic ability against bacteria associated with wastewater foams.</title>
        <authorList>
            <person name="Batinovic S."/>
            <person name="Rose J.J.A."/>
            <person name="Ratcliffe J."/>
            <person name="Seviour R.J."/>
            <person name="Petrovski S."/>
        </authorList>
    </citation>
    <scope>NUCLEOTIDE SEQUENCE</scope>
    <source>
        <strain evidence="2">CON44</strain>
    </source>
</reference>
<feature type="compositionally biased region" description="Basic and acidic residues" evidence="1">
    <location>
        <begin position="43"/>
        <end position="60"/>
    </location>
</feature>